<dbReference type="AlphaFoldDB" id="X1GM02"/>
<gene>
    <name evidence="1" type="ORF">S03H2_19530</name>
</gene>
<proteinExistence type="predicted"/>
<organism evidence="1">
    <name type="scientific">marine sediment metagenome</name>
    <dbReference type="NCBI Taxonomy" id="412755"/>
    <lineage>
        <taxon>unclassified sequences</taxon>
        <taxon>metagenomes</taxon>
        <taxon>ecological metagenomes</taxon>
    </lineage>
</organism>
<protein>
    <submittedName>
        <fullName evidence="1">Uncharacterized protein</fullName>
    </submittedName>
</protein>
<feature type="non-terminal residue" evidence="1">
    <location>
        <position position="307"/>
    </location>
</feature>
<evidence type="ECO:0000313" key="1">
    <source>
        <dbReference type="EMBL" id="GAH45880.1"/>
    </source>
</evidence>
<accession>X1GM02</accession>
<reference evidence="1" key="1">
    <citation type="journal article" date="2014" name="Front. Microbiol.">
        <title>High frequency of phylogenetically diverse reductive dehalogenase-homologous genes in deep subseafloor sedimentary metagenomes.</title>
        <authorList>
            <person name="Kawai M."/>
            <person name="Futagami T."/>
            <person name="Toyoda A."/>
            <person name="Takaki Y."/>
            <person name="Nishi S."/>
            <person name="Hori S."/>
            <person name="Arai W."/>
            <person name="Tsubouchi T."/>
            <person name="Morono Y."/>
            <person name="Uchiyama I."/>
            <person name="Ito T."/>
            <person name="Fujiyama A."/>
            <person name="Inagaki F."/>
            <person name="Takami H."/>
        </authorList>
    </citation>
    <scope>NUCLEOTIDE SEQUENCE</scope>
    <source>
        <strain evidence="1">Expedition CK06-06</strain>
    </source>
</reference>
<feature type="non-terminal residue" evidence="1">
    <location>
        <position position="1"/>
    </location>
</feature>
<dbReference type="EMBL" id="BARU01010206">
    <property type="protein sequence ID" value="GAH45880.1"/>
    <property type="molecule type" value="Genomic_DNA"/>
</dbReference>
<name>X1GM02_9ZZZZ</name>
<comment type="caution">
    <text evidence="1">The sequence shown here is derived from an EMBL/GenBank/DDBJ whole genome shotgun (WGS) entry which is preliminary data.</text>
</comment>
<sequence length="307" mass="36080">LGDYHQIKERVVRVISLIKLLTIIGIIDNDEFFEQSEGLSNNDLCVFYFREAITIVAVMMGKAQLGQFYDHNVLKKKLIQILENYKNFQNKYQPGFLLHNLPWNKIFNLLIKVCGVYYPDILDYLKDSFSSEWDNSSIAIKWYPNIKRTILLSLGKYLSEKDWIITQLIKIEDYMLDNLDVQGRISQFIAQLRSFKELGDSNNVNRLFDLMMRDSFKIGYRKDHQLESITNSLQYLIREDERTYKEELTKIASLIPRLGDLTEGPAEYWAGLKLLELTSIDFPCESFQIFNWLLEKESIKFFSGLSK</sequence>